<keyword evidence="2" id="KW-0012">Acyltransferase</keyword>
<dbReference type="PROSITE" id="PS51186">
    <property type="entry name" value="GNAT"/>
    <property type="match status" value="1"/>
</dbReference>
<evidence type="ECO:0000256" key="1">
    <source>
        <dbReference type="ARBA" id="ARBA00022679"/>
    </source>
</evidence>
<dbReference type="AlphaFoldDB" id="A0A9D1YVV8"/>
<gene>
    <name evidence="4" type="ORF">H9830_01250</name>
</gene>
<reference evidence="4" key="1">
    <citation type="journal article" date="2021" name="PeerJ">
        <title>Extensive microbial diversity within the chicken gut microbiome revealed by metagenomics and culture.</title>
        <authorList>
            <person name="Gilroy R."/>
            <person name="Ravi A."/>
            <person name="Getino M."/>
            <person name="Pursley I."/>
            <person name="Horton D.L."/>
            <person name="Alikhan N.F."/>
            <person name="Baker D."/>
            <person name="Gharbi K."/>
            <person name="Hall N."/>
            <person name="Watson M."/>
            <person name="Adriaenssens E.M."/>
            <person name="Foster-Nyarko E."/>
            <person name="Jarju S."/>
            <person name="Secka A."/>
            <person name="Antonio M."/>
            <person name="Oren A."/>
            <person name="Chaudhuri R.R."/>
            <person name="La Ragione R."/>
            <person name="Hildebrand F."/>
            <person name="Pallen M.J."/>
        </authorList>
    </citation>
    <scope>NUCLEOTIDE SEQUENCE</scope>
    <source>
        <strain evidence="4">ChiGjej1B1-98</strain>
    </source>
</reference>
<comment type="caution">
    <text evidence="4">The sequence shown here is derived from an EMBL/GenBank/DDBJ whole genome shotgun (WGS) entry which is preliminary data.</text>
</comment>
<evidence type="ECO:0000259" key="3">
    <source>
        <dbReference type="PROSITE" id="PS51186"/>
    </source>
</evidence>
<feature type="domain" description="N-acetyltransferase" evidence="3">
    <location>
        <begin position="117"/>
        <end position="249"/>
    </location>
</feature>
<dbReference type="Pfam" id="PF13508">
    <property type="entry name" value="Acetyltransf_7"/>
    <property type="match status" value="1"/>
</dbReference>
<evidence type="ECO:0000313" key="4">
    <source>
        <dbReference type="EMBL" id="HIY64886.1"/>
    </source>
</evidence>
<evidence type="ECO:0000256" key="2">
    <source>
        <dbReference type="ARBA" id="ARBA00023315"/>
    </source>
</evidence>
<reference evidence="4" key="2">
    <citation type="submission" date="2021-04" db="EMBL/GenBank/DDBJ databases">
        <authorList>
            <person name="Gilroy R."/>
        </authorList>
    </citation>
    <scope>NUCLEOTIDE SEQUENCE</scope>
    <source>
        <strain evidence="4">ChiGjej1B1-98</strain>
    </source>
</reference>
<sequence length="249" mass="26651">MPTSSESLGASEKISWCARGENVLQQALHECLGVQWVVDEAAGRAEGPSPHRFLFAGITLTPGAHSDLVADVDGDICDSFAAFTADALPSRTPEAGPIWMFRPPGPVTNQGWTIPGLRLHSVSTDEELDRWEDVSFLANGGERESAGELHPAGSQHDPRLRFFTAEIDGTTVGTGLAVLSPESVTISAVTVLPESRGRGIGRALTVAALESAPELPAVLSASELGLGVYKRLGFEELRRLRRWSRRESA</sequence>
<dbReference type="PANTHER" id="PTHR43877">
    <property type="entry name" value="AMINOALKYLPHOSPHONATE N-ACETYLTRANSFERASE-RELATED-RELATED"/>
    <property type="match status" value="1"/>
</dbReference>
<dbReference type="CDD" id="cd04301">
    <property type="entry name" value="NAT_SF"/>
    <property type="match status" value="1"/>
</dbReference>
<dbReference type="InterPro" id="IPR050832">
    <property type="entry name" value="Bact_Acetyltransf"/>
</dbReference>
<evidence type="ECO:0000313" key="5">
    <source>
        <dbReference type="Proteomes" id="UP000824005"/>
    </source>
</evidence>
<dbReference type="InterPro" id="IPR000182">
    <property type="entry name" value="GNAT_dom"/>
</dbReference>
<dbReference type="SUPFAM" id="SSF55729">
    <property type="entry name" value="Acyl-CoA N-acyltransferases (Nat)"/>
    <property type="match status" value="1"/>
</dbReference>
<name>A0A9D1YVV8_9MICO</name>
<dbReference type="GO" id="GO:0016747">
    <property type="term" value="F:acyltransferase activity, transferring groups other than amino-acyl groups"/>
    <property type="evidence" value="ECO:0007669"/>
    <property type="project" value="InterPro"/>
</dbReference>
<dbReference type="InterPro" id="IPR016181">
    <property type="entry name" value="Acyl_CoA_acyltransferase"/>
</dbReference>
<dbReference type="Gene3D" id="3.40.630.30">
    <property type="match status" value="1"/>
</dbReference>
<protein>
    <submittedName>
        <fullName evidence="4">GNAT family N-acetyltransferase</fullName>
    </submittedName>
</protein>
<proteinExistence type="predicted"/>
<dbReference type="EMBL" id="DXDC01000032">
    <property type="protein sequence ID" value="HIY64886.1"/>
    <property type="molecule type" value="Genomic_DNA"/>
</dbReference>
<keyword evidence="1" id="KW-0808">Transferase</keyword>
<accession>A0A9D1YVV8</accession>
<dbReference type="Proteomes" id="UP000824005">
    <property type="component" value="Unassembled WGS sequence"/>
</dbReference>
<organism evidence="4 5">
    <name type="scientific">Candidatus Agrococcus pullicola</name>
    <dbReference type="NCBI Taxonomy" id="2838429"/>
    <lineage>
        <taxon>Bacteria</taxon>
        <taxon>Bacillati</taxon>
        <taxon>Actinomycetota</taxon>
        <taxon>Actinomycetes</taxon>
        <taxon>Micrococcales</taxon>
        <taxon>Microbacteriaceae</taxon>
        <taxon>Agrococcus</taxon>
    </lineage>
</organism>